<feature type="domain" description="Signal transduction histidine kinase internal region" evidence="2">
    <location>
        <begin position="152"/>
        <end position="223"/>
    </location>
</feature>
<protein>
    <submittedName>
        <fullName evidence="3">Histidine kinase</fullName>
    </submittedName>
</protein>
<dbReference type="GO" id="GO:0000155">
    <property type="term" value="F:phosphorelay sensor kinase activity"/>
    <property type="evidence" value="ECO:0007669"/>
    <property type="project" value="InterPro"/>
</dbReference>
<organism evidence="3 4">
    <name type="scientific">Hymenobacter cellulosilyticus</name>
    <dbReference type="NCBI Taxonomy" id="2932248"/>
    <lineage>
        <taxon>Bacteria</taxon>
        <taxon>Pseudomonadati</taxon>
        <taxon>Bacteroidota</taxon>
        <taxon>Cytophagia</taxon>
        <taxon>Cytophagales</taxon>
        <taxon>Hymenobacteraceae</taxon>
        <taxon>Hymenobacter</taxon>
    </lineage>
</organism>
<dbReference type="Proteomes" id="UP000831796">
    <property type="component" value="Chromosome"/>
</dbReference>
<dbReference type="PANTHER" id="PTHR34220:SF7">
    <property type="entry name" value="SENSOR HISTIDINE KINASE YPDA"/>
    <property type="match status" value="1"/>
</dbReference>
<dbReference type="EMBL" id="CP095046">
    <property type="protein sequence ID" value="UOQ71597.1"/>
    <property type="molecule type" value="Genomic_DNA"/>
</dbReference>
<dbReference type="KEGG" id="hcu:MUN79_23755"/>
<dbReference type="InterPro" id="IPR010559">
    <property type="entry name" value="Sig_transdc_His_kin_internal"/>
</dbReference>
<keyword evidence="3" id="KW-0808">Transferase</keyword>
<evidence type="ECO:0000313" key="4">
    <source>
        <dbReference type="Proteomes" id="UP000831796"/>
    </source>
</evidence>
<dbReference type="RefSeq" id="WP_244675004.1">
    <property type="nucleotide sequence ID" value="NZ_CP095046.1"/>
</dbReference>
<keyword evidence="4" id="KW-1185">Reference proteome</keyword>
<gene>
    <name evidence="3" type="ORF">MUN79_23755</name>
</gene>
<dbReference type="AlphaFoldDB" id="A0A8T9Q2D4"/>
<evidence type="ECO:0000259" key="2">
    <source>
        <dbReference type="Pfam" id="PF06580"/>
    </source>
</evidence>
<dbReference type="GO" id="GO:0016020">
    <property type="term" value="C:membrane"/>
    <property type="evidence" value="ECO:0007669"/>
    <property type="project" value="InterPro"/>
</dbReference>
<dbReference type="Pfam" id="PF06580">
    <property type="entry name" value="His_kinase"/>
    <property type="match status" value="1"/>
</dbReference>
<accession>A0A8T9Q2D4</accession>
<dbReference type="InterPro" id="IPR050640">
    <property type="entry name" value="Bact_2-comp_sensor_kinase"/>
</dbReference>
<reference evidence="3" key="1">
    <citation type="submission" date="2022-04" db="EMBL/GenBank/DDBJ databases">
        <title>Hymenobacter sp. isolated from the air.</title>
        <authorList>
            <person name="Won M."/>
            <person name="Lee C.-M."/>
            <person name="Woen H.-Y."/>
            <person name="Kwon S.-W."/>
        </authorList>
    </citation>
    <scope>NUCLEOTIDE SEQUENCE</scope>
    <source>
        <strain evidence="3">5116S-3</strain>
    </source>
</reference>
<feature type="transmembrane region" description="Helical" evidence="1">
    <location>
        <begin position="112"/>
        <end position="129"/>
    </location>
</feature>
<feature type="transmembrane region" description="Helical" evidence="1">
    <location>
        <begin position="69"/>
        <end position="92"/>
    </location>
</feature>
<sequence length="343" mass="39340">MESKRKITSFFWALFFLGILLQLATSESLPFSAALLYTLSVLATFRLYFHYASRPATQRFIGRLPTLGLLLLLLILCGTLTLVLAAQGYIWAKALLPTAVAQELFHDSLPNIFGLFIISGFVCCLHYLFEKYKESFTREKELEMLKRQALEMEMHLLRNQLSPHFTFNVLNNLHFLIHKDKNEALQLLATYSKLLRYYAYESRKKTIALRQEVAFLQAYFELQLKQREADLQVVFDATPADDTFCISPFLLATFVENAFKHVLPNTAGKYYVRHSQSLTPDGQLTFELRNTCREASPLGEYNGLGLKHVQESLALAYPGCHRLDLRQEDGLFCVQLEVKLSPC</sequence>
<proteinExistence type="predicted"/>
<name>A0A8T9Q2D4_9BACT</name>
<dbReference type="PANTHER" id="PTHR34220">
    <property type="entry name" value="SENSOR HISTIDINE KINASE YPDA"/>
    <property type="match status" value="1"/>
</dbReference>
<feature type="transmembrane region" description="Helical" evidence="1">
    <location>
        <begin position="7"/>
        <end position="25"/>
    </location>
</feature>
<evidence type="ECO:0000256" key="1">
    <source>
        <dbReference type="SAM" id="Phobius"/>
    </source>
</evidence>
<keyword evidence="3" id="KW-0418">Kinase</keyword>
<keyword evidence="1" id="KW-0472">Membrane</keyword>
<evidence type="ECO:0000313" key="3">
    <source>
        <dbReference type="EMBL" id="UOQ71597.1"/>
    </source>
</evidence>
<keyword evidence="1" id="KW-0812">Transmembrane</keyword>
<feature type="transmembrane region" description="Helical" evidence="1">
    <location>
        <begin position="31"/>
        <end position="49"/>
    </location>
</feature>
<keyword evidence="1" id="KW-1133">Transmembrane helix</keyword>